<keyword evidence="15" id="KW-1185">Reference proteome</keyword>
<dbReference type="GO" id="GO:0019856">
    <property type="term" value="P:pyrimidine nucleobase biosynthetic process"/>
    <property type="evidence" value="ECO:0007669"/>
    <property type="project" value="TreeGrafter"/>
</dbReference>
<dbReference type="GO" id="GO:0005737">
    <property type="term" value="C:cytoplasm"/>
    <property type="evidence" value="ECO:0007669"/>
    <property type="project" value="TreeGrafter"/>
</dbReference>
<evidence type="ECO:0000256" key="9">
    <source>
        <dbReference type="RuleBase" id="RU363044"/>
    </source>
</evidence>
<dbReference type="CDD" id="cd01746">
    <property type="entry name" value="GATase1_CTP_Synthase"/>
    <property type="match status" value="1"/>
</dbReference>
<evidence type="ECO:0000256" key="8">
    <source>
        <dbReference type="ARBA" id="ARBA00047781"/>
    </source>
</evidence>
<feature type="domain" description="DNA helicase Pif1-like DEAD-box helicase" evidence="12">
    <location>
        <begin position="570"/>
        <end position="745"/>
    </location>
</feature>
<dbReference type="GO" id="GO:0003883">
    <property type="term" value="F:CTP synthase activity"/>
    <property type="evidence" value="ECO:0007669"/>
    <property type="project" value="UniProtKB-EC"/>
</dbReference>
<protein>
    <recommendedName>
        <fullName evidence="9">ATP-dependent DNA helicase</fullName>
        <ecNumber evidence="9">5.6.2.3</ecNumber>
    </recommendedName>
</protein>
<dbReference type="UniPathway" id="UPA00159">
    <property type="reaction ID" value="UER00277"/>
</dbReference>
<dbReference type="InterPro" id="IPR010285">
    <property type="entry name" value="DNA_helicase_pif1-like_DEAD"/>
</dbReference>
<accession>A0A4C1WA41</accession>
<evidence type="ECO:0000259" key="11">
    <source>
        <dbReference type="Pfam" id="PF00117"/>
    </source>
</evidence>
<dbReference type="InterPro" id="IPR025476">
    <property type="entry name" value="Helitron_helicase-like"/>
</dbReference>
<evidence type="ECO:0000256" key="3">
    <source>
        <dbReference type="ARBA" id="ARBA00022598"/>
    </source>
</evidence>
<dbReference type="SUPFAM" id="SSF52540">
    <property type="entry name" value="P-loop containing nucleoside triphosphate hydrolases"/>
    <property type="match status" value="2"/>
</dbReference>
<keyword evidence="7" id="KW-0665">Pyrimidine biosynthesis</keyword>
<comment type="similarity">
    <text evidence="9">Belongs to the helicase family.</text>
</comment>
<name>A0A4C1WA41_EUMVA</name>
<keyword evidence="9" id="KW-0227">DNA damage</keyword>
<evidence type="ECO:0000259" key="12">
    <source>
        <dbReference type="Pfam" id="PF05970"/>
    </source>
</evidence>
<dbReference type="InterPro" id="IPR027417">
    <property type="entry name" value="P-loop_NTPase"/>
</dbReference>
<keyword evidence="9" id="KW-0234">DNA repair</keyword>
<dbReference type="EC" id="5.6.2.3" evidence="9"/>
<evidence type="ECO:0000256" key="1">
    <source>
        <dbReference type="ARBA" id="ARBA00005171"/>
    </source>
</evidence>
<feature type="domain" description="Helitron helicase-like" evidence="13">
    <location>
        <begin position="5"/>
        <end position="170"/>
    </location>
</feature>
<dbReference type="Pfam" id="PF14214">
    <property type="entry name" value="Helitron_like_N"/>
    <property type="match status" value="1"/>
</dbReference>
<evidence type="ECO:0000313" key="14">
    <source>
        <dbReference type="EMBL" id="GBP47901.1"/>
    </source>
</evidence>
<reference evidence="14 15" key="1">
    <citation type="journal article" date="2019" name="Commun. Biol.">
        <title>The bagworm genome reveals a unique fibroin gene that provides high tensile strength.</title>
        <authorList>
            <person name="Kono N."/>
            <person name="Nakamura H."/>
            <person name="Ohtoshi R."/>
            <person name="Tomita M."/>
            <person name="Numata K."/>
            <person name="Arakawa K."/>
        </authorList>
    </citation>
    <scope>NUCLEOTIDE SEQUENCE [LARGE SCALE GENOMIC DNA]</scope>
</reference>
<dbReference type="STRING" id="151549.A0A4C1WA41"/>
<dbReference type="SUPFAM" id="SSF52317">
    <property type="entry name" value="Class I glutamine amidotransferase-like"/>
    <property type="match status" value="1"/>
</dbReference>
<dbReference type="PANTHER" id="PTHR11550:SF0">
    <property type="entry name" value="CTP SYNTHASE-RELATED"/>
    <property type="match status" value="1"/>
</dbReference>
<gene>
    <name evidence="14" type="primary">CTPsyn</name>
    <name evidence="14" type="ORF">EVAR_33618_1</name>
</gene>
<dbReference type="GO" id="GO:0005524">
    <property type="term" value="F:ATP binding"/>
    <property type="evidence" value="ECO:0007669"/>
    <property type="project" value="UniProtKB-KW"/>
</dbReference>
<dbReference type="Pfam" id="PF05970">
    <property type="entry name" value="PIF1"/>
    <property type="match status" value="1"/>
</dbReference>
<sequence length="1137" mass="130421">MIRDNEVYNHILNTRRLFQQFLVDMYAKIEAERMLYIRLNQKKLRTEEYIHLRDAIVNDGNIDDIGTMVILPSSYIGSPRHMHEYTQDAMTYVRKYGRPDLFITFTCNSSWPEIKEQLKYGQTSMDRHDIIARVFRQKQIRFIEVITKYHIFGTVRCWMYTIEWQKRGLPYTISYGYTIKFIPRISTKSSKLNFPIHKMIRTIQHSSENMIHGPCGPLNLNAPCMSDGKCTKKYPKPYLDDTKTEDDGYPKYRRRSPKNGGFTAKIRLQGRDELEIDNQCVEDFSFPIHEREPAVQHLAVHLENGQRVYFTKDSARKIASEPPQNTTLTAFFQLCQTDPFAKTLLYVDVPIYYTWDKTRKIFQRRKQGMPEEGHPEIMKTNTIGRVYTVHPNNAECFYLRMLLHEIQGPTNFTDLRTIDGYICHIYREACQRLGLLENDNHWELTLQEATLTASAEQIRELFAIILTTCNPSNPKQLWDSFKRNMSDDILYQIRQANPELTIEFNDDIFNETLIRLEDKCLAINNQTLLLKLNASTTKKYFQCAELRNYKGKSYNVNELLEYIAHNKPLLNDNQKKIYNVIMNRINNNTGGIIYLDAPGGTGKTFLINLILAEIRAEKHIALALASSGIAATLMEGGRTAHSALQLPLNIAEQQFPVCKISGTSGRGQLLKHAKIIFWDECTMAHKKSLEAMDRTLQELRKNSEIMGGALLILSGDFRQTLPVIPKSTPADEINACLKKSHLWPKPKSTGEPKTKPTQSSVRELRGLGLSPDLIICRSENPIGQTVKEKISNFCHVGPEQVLCIHDLSSVYHVPLLMESQGVVQYLNERLQLNILMPRPGRFMQKWKNLAKRVDNLRKEVNIALVGKYTRLEDSYASVTKALQHACIAAGCKLNLTYIEAVYLEKKTKLDDPVNYHKAWQDLCKSDGVIVPGGFGQRGMEGKIEACQWCRETQKPMLGICLGLQAAVIEFARNVLNLKGANSTEVDPECEDKLVIDMPEHHPVQLYKKNVIEERHRHRYEVNPEYVERLQEAGLDFVGKDDTKTRMEVATVKNHPYYVSVQFHPEYLSRPLSPSPPFLGLILASLGKLKNYLSKGCKFSPRNQSDVSSDEDELNISELTLIDEENLGDKGKLVNGVH</sequence>
<dbReference type="GO" id="GO:0042802">
    <property type="term" value="F:identical protein binding"/>
    <property type="evidence" value="ECO:0007669"/>
    <property type="project" value="TreeGrafter"/>
</dbReference>
<dbReference type="Pfam" id="PF00117">
    <property type="entry name" value="GATase"/>
    <property type="match status" value="1"/>
</dbReference>
<keyword evidence="4 9" id="KW-0547">Nucleotide-binding</keyword>
<keyword evidence="6" id="KW-0315">Glutamine amidotransferase</keyword>
<dbReference type="GO" id="GO:0044210">
    <property type="term" value="P:'de novo' CTP biosynthetic process"/>
    <property type="evidence" value="ECO:0007669"/>
    <property type="project" value="UniProtKB-UniPathway"/>
</dbReference>
<comment type="caution">
    <text evidence="14">The sequence shown here is derived from an EMBL/GenBank/DDBJ whole genome shotgun (WGS) entry which is preliminary data.</text>
</comment>
<evidence type="ECO:0000256" key="7">
    <source>
        <dbReference type="ARBA" id="ARBA00022975"/>
    </source>
</evidence>
<dbReference type="InterPro" id="IPR017926">
    <property type="entry name" value="GATASE"/>
</dbReference>
<evidence type="ECO:0000259" key="13">
    <source>
        <dbReference type="Pfam" id="PF14214"/>
    </source>
</evidence>
<dbReference type="Gene3D" id="3.40.50.300">
    <property type="entry name" value="P-loop containing nucleotide triphosphate hydrolases"/>
    <property type="match status" value="2"/>
</dbReference>
<proteinExistence type="inferred from homology"/>
<evidence type="ECO:0000256" key="4">
    <source>
        <dbReference type="ARBA" id="ARBA00022741"/>
    </source>
</evidence>
<dbReference type="GO" id="GO:0000723">
    <property type="term" value="P:telomere maintenance"/>
    <property type="evidence" value="ECO:0007669"/>
    <property type="project" value="InterPro"/>
</dbReference>
<comment type="pathway">
    <text evidence="1">Pyrimidine metabolism; CTP biosynthesis via de novo pathway; CTP from UDP: step 2/2.</text>
</comment>
<dbReference type="InterPro" id="IPR033828">
    <property type="entry name" value="GATase1_CTP_Synthase"/>
</dbReference>
<comment type="catalytic activity">
    <reaction evidence="9">
        <text>ATP + H2O = ADP + phosphate + H(+)</text>
        <dbReference type="Rhea" id="RHEA:13065"/>
        <dbReference type="ChEBI" id="CHEBI:15377"/>
        <dbReference type="ChEBI" id="CHEBI:15378"/>
        <dbReference type="ChEBI" id="CHEBI:30616"/>
        <dbReference type="ChEBI" id="CHEBI:43474"/>
        <dbReference type="ChEBI" id="CHEBI:456216"/>
        <dbReference type="EC" id="5.6.2.3"/>
    </reaction>
</comment>
<dbReference type="GO" id="GO:0097268">
    <property type="term" value="C:cytoophidium"/>
    <property type="evidence" value="ECO:0007669"/>
    <property type="project" value="TreeGrafter"/>
</dbReference>
<keyword evidence="3" id="KW-0436">Ligase</keyword>
<dbReference type="GO" id="GO:0016887">
    <property type="term" value="F:ATP hydrolysis activity"/>
    <property type="evidence" value="ECO:0007669"/>
    <property type="project" value="RHEA"/>
</dbReference>
<feature type="region of interest" description="Disordered" evidence="10">
    <location>
        <begin position="742"/>
        <end position="761"/>
    </location>
</feature>
<keyword evidence="9" id="KW-0378">Hydrolase</keyword>
<feature type="domain" description="Glutamine amidotransferase" evidence="11">
    <location>
        <begin position="872"/>
        <end position="1081"/>
    </location>
</feature>
<dbReference type="GO" id="GO:0043139">
    <property type="term" value="F:5'-3' DNA helicase activity"/>
    <property type="evidence" value="ECO:0007669"/>
    <property type="project" value="UniProtKB-EC"/>
</dbReference>
<evidence type="ECO:0000313" key="15">
    <source>
        <dbReference type="Proteomes" id="UP000299102"/>
    </source>
</evidence>
<comment type="cofactor">
    <cofactor evidence="9">
        <name>Mg(2+)</name>
        <dbReference type="ChEBI" id="CHEBI:18420"/>
    </cofactor>
</comment>
<evidence type="ECO:0000256" key="5">
    <source>
        <dbReference type="ARBA" id="ARBA00022840"/>
    </source>
</evidence>
<keyword evidence="9" id="KW-0233">DNA recombination</keyword>
<dbReference type="EMBL" id="BGZK01000512">
    <property type="protein sequence ID" value="GBP47901.1"/>
    <property type="molecule type" value="Genomic_DNA"/>
</dbReference>
<organism evidence="14 15">
    <name type="scientific">Eumeta variegata</name>
    <name type="common">Bagworm moth</name>
    <name type="synonym">Eumeta japonica</name>
    <dbReference type="NCBI Taxonomy" id="151549"/>
    <lineage>
        <taxon>Eukaryota</taxon>
        <taxon>Metazoa</taxon>
        <taxon>Ecdysozoa</taxon>
        <taxon>Arthropoda</taxon>
        <taxon>Hexapoda</taxon>
        <taxon>Insecta</taxon>
        <taxon>Pterygota</taxon>
        <taxon>Neoptera</taxon>
        <taxon>Endopterygota</taxon>
        <taxon>Lepidoptera</taxon>
        <taxon>Glossata</taxon>
        <taxon>Ditrysia</taxon>
        <taxon>Tineoidea</taxon>
        <taxon>Psychidae</taxon>
        <taxon>Oiketicinae</taxon>
        <taxon>Eumeta</taxon>
    </lineage>
</organism>
<dbReference type="InterPro" id="IPR029062">
    <property type="entry name" value="Class_I_gatase-like"/>
</dbReference>
<evidence type="ECO:0000256" key="6">
    <source>
        <dbReference type="ARBA" id="ARBA00022962"/>
    </source>
</evidence>
<dbReference type="GO" id="GO:0006310">
    <property type="term" value="P:DNA recombination"/>
    <property type="evidence" value="ECO:0007669"/>
    <property type="project" value="UniProtKB-KW"/>
</dbReference>
<dbReference type="GO" id="GO:0006281">
    <property type="term" value="P:DNA repair"/>
    <property type="evidence" value="ECO:0007669"/>
    <property type="project" value="UniProtKB-KW"/>
</dbReference>
<keyword evidence="5 9" id="KW-0067">ATP-binding</keyword>
<comment type="similarity">
    <text evidence="2">Belongs to the CTP synthase family.</text>
</comment>
<comment type="catalytic activity">
    <reaction evidence="8">
        <text>UTP + L-glutamine + ATP + H2O = CTP + L-glutamate + ADP + phosphate + 2 H(+)</text>
        <dbReference type="Rhea" id="RHEA:26426"/>
        <dbReference type="ChEBI" id="CHEBI:15377"/>
        <dbReference type="ChEBI" id="CHEBI:15378"/>
        <dbReference type="ChEBI" id="CHEBI:29985"/>
        <dbReference type="ChEBI" id="CHEBI:30616"/>
        <dbReference type="ChEBI" id="CHEBI:37563"/>
        <dbReference type="ChEBI" id="CHEBI:43474"/>
        <dbReference type="ChEBI" id="CHEBI:46398"/>
        <dbReference type="ChEBI" id="CHEBI:58359"/>
        <dbReference type="ChEBI" id="CHEBI:456216"/>
        <dbReference type="EC" id="6.3.4.2"/>
    </reaction>
</comment>
<dbReference type="Proteomes" id="UP000299102">
    <property type="component" value="Unassembled WGS sequence"/>
</dbReference>
<evidence type="ECO:0000256" key="10">
    <source>
        <dbReference type="SAM" id="MobiDB-lite"/>
    </source>
</evidence>
<keyword evidence="9" id="KW-0347">Helicase</keyword>
<dbReference type="PANTHER" id="PTHR11550">
    <property type="entry name" value="CTP SYNTHASE"/>
    <property type="match status" value="1"/>
</dbReference>
<dbReference type="Gene3D" id="3.40.50.880">
    <property type="match status" value="2"/>
</dbReference>
<dbReference type="OrthoDB" id="1739076at2759"/>
<dbReference type="AlphaFoldDB" id="A0A4C1WA41"/>
<dbReference type="InterPro" id="IPR004468">
    <property type="entry name" value="CTP_synthase"/>
</dbReference>
<dbReference type="PROSITE" id="PS51273">
    <property type="entry name" value="GATASE_TYPE_1"/>
    <property type="match status" value="1"/>
</dbReference>
<feature type="region of interest" description="Disordered" evidence="10">
    <location>
        <begin position="242"/>
        <end position="261"/>
    </location>
</feature>
<evidence type="ECO:0000256" key="2">
    <source>
        <dbReference type="ARBA" id="ARBA00007533"/>
    </source>
</evidence>